<comment type="catalytic activity">
    <reaction evidence="24">
        <text>a 1-O-(1Z-alkenyl)-sn-glycero-3-phosphocholine + H2O = a 2,3-saturated aldehyde + sn-glycerol 3-phosphocholine</text>
        <dbReference type="Rhea" id="RHEA:22544"/>
        <dbReference type="ChEBI" id="CHEBI:15377"/>
        <dbReference type="ChEBI" id="CHEBI:16870"/>
        <dbReference type="ChEBI" id="CHEBI:73359"/>
        <dbReference type="ChEBI" id="CHEBI:77287"/>
        <dbReference type="EC" id="3.3.2.2"/>
    </reaction>
</comment>
<proteinExistence type="inferred from homology"/>
<keyword evidence="18" id="KW-0131">Cell cycle</keyword>
<evidence type="ECO:0000256" key="6">
    <source>
        <dbReference type="ARBA" id="ARBA00022574"/>
    </source>
</evidence>
<evidence type="ECO:0000256" key="4">
    <source>
        <dbReference type="ARBA" id="ARBA00007375"/>
    </source>
</evidence>
<evidence type="ECO:0000256" key="8">
    <source>
        <dbReference type="ARBA" id="ARBA00022692"/>
    </source>
</evidence>
<sequence>MERKSEIQLNNAPSDIISAVKFGPTSNQFLLVSSWDGTVHLYDTVANGVRQKYFHDAPVLDCAFQGPANTVSGGLDNTLKHCDLNSQAETILGTHNDAIKCVEVAAKVNGILTGSWDKTIKLWDIREKECVGTYEQCNGKVYSMSVIDEKIAVATSERKVIIWDLRNMHQYLIRRESSLKYQTRAIKISPNKDGYVMSSIEGRVAVEYFDPDPEIQKRKFAFKCHRMKENNIELIYPVNAISFHNGYNTFATGGSDGFVNIWDGFNKKRLCQFHHYDSSIASLAFSNDGSTLAIACSYLDELEKPPEPIPAPTIYVRYWEGDTKSTRTKAENDWSTRDRVNYASPLLLQVVRNYRITPIHYPHSPMISVAVTVKYVGPKLIPFIKAVIIYFLVMSFEDNYQIWTTVIKCAPIICLMIFVLLYGLEFRKEYIYSHKIFLGLIFSCIGDALLNLNLFAFGMIMFGVAQIFYISAFGWKPLKLWIGLVLYICGAIAILFLYKNIDSTVLLVGLPVYGALLLTMCWRAVARLEKINFQDLSTSSVINNLCAVASVLFVLSDSVIAFDKFYSPISYRTFLVMTTYYLAQFGITLSIVTSRSRAEKFKSVYSQTEINDLTNSDTRPNGEAFVECATEDDYKKSFYYNKKTIGKRYIEIFSARREDFENIMRKQNIVQHDTVVKTGRASGEAFVQFESTEDCEKALKRNMEKIGHSSAAELRRSMFQNSPGNDRPSPYDRNNRGDRGSRMKNFGGNDFGNNGRNNMRNMGNDRRGGRFGGFNDNDNWNDNCNNIWSNRNDFGFGNNGNDDHPIDLNLAVDVGCGSGQMSTEMGEENEQQFQNDVECENDATPTEQSNDQGGCNDKDNDSSFIIKLRGLPWTVTNKDIVNFLKDIAIVDGENGVHLITYSRNSTRPNGEAFVECATEDDYKKSFYYNKKTIGKRYIEIFSARREDFENIMRKQNIVQHDTVVKTGRASGEAFVQFESTEDCEKALKRNMEKIGHSSAAELRRSMFQNSPGNDRPSPYDRNNRGDRGSRMKNFGGNDFGNNGRNNMRNMGNDRRGGRFGGFNDNDNWNDNCNNIWSNRNDFGFGNNGNDGNGFGNNNFGFGNSGNDFGNNFSNDRFGNSNNNGGGGGGGGGNNFGFGMFSNNGNNGGGNGYGALNTLGFGGLGDLRNNRGGFGNNGNAGGNNFGNMGGGNNNCGNDLNDFFCIHLRGMPYYCDEVDIMKFFSPLKPIHCNVIYNNKGMHSGGGNAFFKTHDEAEEAMKRDKDKMGSRYIELFFDNPQSNKNRRRF</sequence>
<keyword evidence="8 27" id="KW-0812">Transmembrane</keyword>
<feature type="compositionally biased region" description="Low complexity" evidence="26">
    <location>
        <begin position="1033"/>
        <end position="1050"/>
    </location>
</feature>
<keyword evidence="9" id="KW-0677">Repeat</keyword>
<keyword evidence="12" id="KW-0995">Kinetochore</keyword>
<dbReference type="GO" id="GO:0051301">
    <property type="term" value="P:cell division"/>
    <property type="evidence" value="ECO:0007669"/>
    <property type="project" value="UniProtKB-KW"/>
</dbReference>
<feature type="repeat" description="WD" evidence="25">
    <location>
        <begin position="92"/>
        <end position="133"/>
    </location>
</feature>
<dbReference type="GO" id="GO:0000776">
    <property type="term" value="C:kinetochore"/>
    <property type="evidence" value="ECO:0007669"/>
    <property type="project" value="UniProtKB-KW"/>
</dbReference>
<protein>
    <recommendedName>
        <fullName evidence="22">Mitotic checkpoint protein BUB3</fullName>
        <ecNumber evidence="20">3.3.2.2</ecNumber>
    </recommendedName>
</protein>
<evidence type="ECO:0000256" key="11">
    <source>
        <dbReference type="ARBA" id="ARBA00022829"/>
    </source>
</evidence>
<dbReference type="SMART" id="SM00360">
    <property type="entry name" value="RRM"/>
    <property type="match status" value="3"/>
</dbReference>
<evidence type="ECO:0000256" key="15">
    <source>
        <dbReference type="ARBA" id="ARBA00023136"/>
    </source>
</evidence>
<name>A0A9Q0MU23_9DIPT</name>
<dbReference type="InterPro" id="IPR012506">
    <property type="entry name" value="TMEM86B-like"/>
</dbReference>
<keyword evidence="10" id="KW-0498">Mitosis</keyword>
<keyword evidence="19" id="KW-0137">Centromere</keyword>
<accession>A0A9Q0MU23</accession>
<dbReference type="GO" id="GO:0051321">
    <property type="term" value="P:meiotic cell cycle"/>
    <property type="evidence" value="ECO:0007669"/>
    <property type="project" value="UniProtKB-KW"/>
</dbReference>
<keyword evidence="5" id="KW-0158">Chromosome</keyword>
<evidence type="ECO:0000259" key="28">
    <source>
        <dbReference type="SMART" id="SM00360"/>
    </source>
</evidence>
<dbReference type="Pfam" id="PF07947">
    <property type="entry name" value="YhhN"/>
    <property type="match status" value="1"/>
</dbReference>
<evidence type="ECO:0000256" key="16">
    <source>
        <dbReference type="ARBA" id="ARBA00023242"/>
    </source>
</evidence>
<evidence type="ECO:0000256" key="20">
    <source>
        <dbReference type="ARBA" id="ARBA00035673"/>
    </source>
</evidence>
<feature type="transmembrane region" description="Helical" evidence="27">
    <location>
        <begin position="436"/>
        <end position="468"/>
    </location>
</feature>
<evidence type="ECO:0000256" key="1">
    <source>
        <dbReference type="ARBA" id="ARBA00004123"/>
    </source>
</evidence>
<comment type="subcellular location">
    <subcellularLocation>
        <location evidence="3">Chromosome</location>
        <location evidence="3">Centromere</location>
        <location evidence="3">Kinetochore</location>
    </subcellularLocation>
    <subcellularLocation>
        <location evidence="2">Membrane</location>
        <topology evidence="2">Multi-pass membrane protein</topology>
    </subcellularLocation>
    <subcellularLocation>
        <location evidence="1">Nucleus</location>
    </subcellularLocation>
</comment>
<keyword evidence="15 27" id="KW-0472">Membrane</keyword>
<evidence type="ECO:0000256" key="10">
    <source>
        <dbReference type="ARBA" id="ARBA00022776"/>
    </source>
</evidence>
<dbReference type="SMART" id="SM00320">
    <property type="entry name" value="WD40"/>
    <property type="match status" value="6"/>
</dbReference>
<dbReference type="PANTHER" id="PTHR10971">
    <property type="entry name" value="MRNA EXPORT FACTOR AND BUB3"/>
    <property type="match status" value="1"/>
</dbReference>
<evidence type="ECO:0000256" key="17">
    <source>
        <dbReference type="ARBA" id="ARBA00023254"/>
    </source>
</evidence>
<evidence type="ECO:0000256" key="27">
    <source>
        <dbReference type="SAM" id="Phobius"/>
    </source>
</evidence>
<keyword evidence="16" id="KW-0539">Nucleus</keyword>
<keyword evidence="7" id="KW-0132">Cell division</keyword>
<dbReference type="InterPro" id="IPR015943">
    <property type="entry name" value="WD40/YVTN_repeat-like_dom_sf"/>
</dbReference>
<evidence type="ECO:0000256" key="7">
    <source>
        <dbReference type="ARBA" id="ARBA00022618"/>
    </source>
</evidence>
<dbReference type="PROSITE" id="PS00678">
    <property type="entry name" value="WD_REPEATS_1"/>
    <property type="match status" value="1"/>
</dbReference>
<feature type="domain" description="RRM" evidence="28">
    <location>
        <begin position="865"/>
        <end position="941"/>
    </location>
</feature>
<keyword evidence="30" id="KW-1185">Reference proteome</keyword>
<evidence type="ECO:0000256" key="21">
    <source>
        <dbReference type="ARBA" id="ARBA00037960"/>
    </source>
</evidence>
<dbReference type="Gene3D" id="2.130.10.10">
    <property type="entry name" value="YVTN repeat-like/Quinoprotein amine dehydrogenase"/>
    <property type="match status" value="1"/>
</dbReference>
<evidence type="ECO:0000256" key="2">
    <source>
        <dbReference type="ARBA" id="ARBA00004141"/>
    </source>
</evidence>
<feature type="transmembrane region" description="Helical" evidence="27">
    <location>
        <begin position="574"/>
        <end position="592"/>
    </location>
</feature>
<feature type="transmembrane region" description="Helical" evidence="27">
    <location>
        <begin position="541"/>
        <end position="562"/>
    </location>
</feature>
<evidence type="ECO:0000256" key="9">
    <source>
        <dbReference type="ARBA" id="ARBA00022737"/>
    </source>
</evidence>
<evidence type="ECO:0000256" key="19">
    <source>
        <dbReference type="ARBA" id="ARBA00023328"/>
    </source>
</evidence>
<comment type="catalytic activity">
    <reaction evidence="23">
        <text>a 1-O-(1Z-alkenyl)-sn-glycero-3-phosphoethanolamine + H2O = a 2,3-saturated aldehyde + sn-glycero-3-phosphoethanolamine</text>
        <dbReference type="Rhea" id="RHEA:16905"/>
        <dbReference type="ChEBI" id="CHEBI:15377"/>
        <dbReference type="ChEBI" id="CHEBI:73359"/>
        <dbReference type="ChEBI" id="CHEBI:77288"/>
        <dbReference type="ChEBI" id="CHEBI:143890"/>
        <dbReference type="EC" id="3.3.2.2"/>
    </reaction>
</comment>
<feature type="transmembrane region" description="Helical" evidence="27">
    <location>
        <begin position="402"/>
        <end position="424"/>
    </location>
</feature>
<dbReference type="EMBL" id="WJQU01000003">
    <property type="protein sequence ID" value="KAJ6637104.1"/>
    <property type="molecule type" value="Genomic_DNA"/>
</dbReference>
<keyword evidence="17" id="KW-0469">Meiosis</keyword>
<dbReference type="SUPFAM" id="SSF54928">
    <property type="entry name" value="RNA-binding domain, RBD"/>
    <property type="match status" value="4"/>
</dbReference>
<comment type="similarity">
    <text evidence="4">Belongs to the TMEM86 family.</text>
</comment>
<comment type="similarity">
    <text evidence="21">Belongs to the WD repeat BUB3 family.</text>
</comment>
<dbReference type="Pfam" id="PF00076">
    <property type="entry name" value="RRM_1"/>
    <property type="match status" value="3"/>
</dbReference>
<evidence type="ECO:0000256" key="18">
    <source>
        <dbReference type="ARBA" id="ARBA00023306"/>
    </source>
</evidence>
<comment type="caution">
    <text evidence="29">The sequence shown here is derived from an EMBL/GenBank/DDBJ whole genome shotgun (WGS) entry which is preliminary data.</text>
</comment>
<feature type="domain" description="RRM" evidence="28">
    <location>
        <begin position="647"/>
        <end position="715"/>
    </location>
</feature>
<dbReference type="GO" id="GO:0003723">
    <property type="term" value="F:RNA binding"/>
    <property type="evidence" value="ECO:0007669"/>
    <property type="project" value="UniProtKB-KW"/>
</dbReference>
<dbReference type="PROSITE" id="PS50082">
    <property type="entry name" value="WD_REPEATS_2"/>
    <property type="match status" value="2"/>
</dbReference>
<evidence type="ECO:0000256" key="22">
    <source>
        <dbReference type="ARBA" id="ARBA00040107"/>
    </source>
</evidence>
<feature type="compositionally biased region" description="Basic and acidic residues" evidence="26">
    <location>
        <begin position="1017"/>
        <end position="1029"/>
    </location>
</feature>
<dbReference type="SUPFAM" id="SSF50978">
    <property type="entry name" value="WD40 repeat-like"/>
    <property type="match status" value="1"/>
</dbReference>
<evidence type="ECO:0000313" key="30">
    <source>
        <dbReference type="Proteomes" id="UP001151699"/>
    </source>
</evidence>
<keyword evidence="11" id="KW-0159">Chromosome partition</keyword>
<evidence type="ECO:0000256" key="26">
    <source>
        <dbReference type="SAM" id="MobiDB-lite"/>
    </source>
</evidence>
<dbReference type="GO" id="GO:0005634">
    <property type="term" value="C:nucleus"/>
    <property type="evidence" value="ECO:0007669"/>
    <property type="project" value="UniProtKB-SubCell"/>
</dbReference>
<keyword evidence="6 25" id="KW-0853">WD repeat</keyword>
<dbReference type="InterPro" id="IPR035979">
    <property type="entry name" value="RBD_domain_sf"/>
</dbReference>
<dbReference type="PROSITE" id="PS50294">
    <property type="entry name" value="WD_REPEATS_REGION"/>
    <property type="match status" value="1"/>
</dbReference>
<dbReference type="GO" id="GO:0047408">
    <property type="term" value="F:alkenylglycerophosphocholine hydrolase activity"/>
    <property type="evidence" value="ECO:0007669"/>
    <property type="project" value="UniProtKB-EC"/>
</dbReference>
<keyword evidence="13" id="KW-0694">RNA-binding</keyword>
<reference evidence="29" key="1">
    <citation type="submission" date="2022-07" db="EMBL/GenBank/DDBJ databases">
        <authorList>
            <person name="Trinca V."/>
            <person name="Uliana J.V.C."/>
            <person name="Torres T.T."/>
            <person name="Ward R.J."/>
            <person name="Monesi N."/>
        </authorList>
    </citation>
    <scope>NUCLEOTIDE SEQUENCE</scope>
    <source>
        <strain evidence="29">HSMRA1968</strain>
        <tissue evidence="29">Whole embryos</tissue>
    </source>
</reference>
<evidence type="ECO:0000256" key="24">
    <source>
        <dbReference type="ARBA" id="ARBA00049560"/>
    </source>
</evidence>
<feature type="region of interest" description="Disordered" evidence="26">
    <location>
        <begin position="1006"/>
        <end position="1058"/>
    </location>
</feature>
<evidence type="ECO:0000256" key="23">
    <source>
        <dbReference type="ARBA" id="ARBA00049458"/>
    </source>
</evidence>
<feature type="compositionally biased region" description="Low complexity" evidence="26">
    <location>
        <begin position="745"/>
        <end position="762"/>
    </location>
</feature>
<dbReference type="Gene3D" id="3.30.70.330">
    <property type="match status" value="5"/>
</dbReference>
<dbReference type="Pfam" id="PF00400">
    <property type="entry name" value="WD40"/>
    <property type="match status" value="3"/>
</dbReference>
<dbReference type="Proteomes" id="UP001151699">
    <property type="component" value="Chromosome X"/>
</dbReference>
<feature type="region of interest" description="Disordered" evidence="26">
    <location>
        <begin position="718"/>
        <end position="770"/>
    </location>
</feature>
<evidence type="ECO:0000256" key="12">
    <source>
        <dbReference type="ARBA" id="ARBA00022838"/>
    </source>
</evidence>
<feature type="transmembrane region" description="Helical" evidence="27">
    <location>
        <begin position="480"/>
        <end position="498"/>
    </location>
</feature>
<dbReference type="EC" id="3.3.2.2" evidence="20"/>
<dbReference type="InterPro" id="IPR000504">
    <property type="entry name" value="RRM_dom"/>
</dbReference>
<dbReference type="InterPro" id="IPR012677">
    <property type="entry name" value="Nucleotide-bd_a/b_plait_sf"/>
</dbReference>
<dbReference type="InterPro" id="IPR036322">
    <property type="entry name" value="WD40_repeat_dom_sf"/>
</dbReference>
<feature type="repeat" description="WD" evidence="25">
    <location>
        <begin position="238"/>
        <end position="263"/>
    </location>
</feature>
<evidence type="ECO:0000256" key="3">
    <source>
        <dbReference type="ARBA" id="ARBA00004629"/>
    </source>
</evidence>
<feature type="domain" description="RRM" evidence="28">
    <location>
        <begin position="1203"/>
        <end position="1273"/>
    </location>
</feature>
<dbReference type="InterPro" id="IPR019775">
    <property type="entry name" value="WD40_repeat_CS"/>
</dbReference>
<evidence type="ECO:0000256" key="25">
    <source>
        <dbReference type="PROSITE-ProRule" id="PRU00221"/>
    </source>
</evidence>
<dbReference type="FunFam" id="2.130.10.10:FF:000047">
    <property type="entry name" value="Mitotic checkpoint protein bub3, putative"/>
    <property type="match status" value="1"/>
</dbReference>
<dbReference type="InterPro" id="IPR001680">
    <property type="entry name" value="WD40_rpt"/>
</dbReference>
<keyword evidence="14 27" id="KW-1133">Transmembrane helix</keyword>
<organism evidence="29 30">
    <name type="scientific">Pseudolycoriella hygida</name>
    <dbReference type="NCBI Taxonomy" id="35572"/>
    <lineage>
        <taxon>Eukaryota</taxon>
        <taxon>Metazoa</taxon>
        <taxon>Ecdysozoa</taxon>
        <taxon>Arthropoda</taxon>
        <taxon>Hexapoda</taxon>
        <taxon>Insecta</taxon>
        <taxon>Pterygota</taxon>
        <taxon>Neoptera</taxon>
        <taxon>Endopterygota</taxon>
        <taxon>Diptera</taxon>
        <taxon>Nematocera</taxon>
        <taxon>Sciaroidea</taxon>
        <taxon>Sciaridae</taxon>
        <taxon>Pseudolycoriella</taxon>
    </lineage>
</organism>
<evidence type="ECO:0000256" key="5">
    <source>
        <dbReference type="ARBA" id="ARBA00022454"/>
    </source>
</evidence>
<evidence type="ECO:0000256" key="13">
    <source>
        <dbReference type="ARBA" id="ARBA00022884"/>
    </source>
</evidence>
<gene>
    <name evidence="29" type="primary">bub3</name>
    <name evidence="29" type="ORF">Bhyg_09830</name>
</gene>
<feature type="compositionally biased region" description="Basic and acidic residues" evidence="26">
    <location>
        <begin position="729"/>
        <end position="741"/>
    </location>
</feature>
<evidence type="ECO:0000313" key="29">
    <source>
        <dbReference type="EMBL" id="KAJ6637104.1"/>
    </source>
</evidence>
<dbReference type="GO" id="GO:0016020">
    <property type="term" value="C:membrane"/>
    <property type="evidence" value="ECO:0007669"/>
    <property type="project" value="UniProtKB-SubCell"/>
</dbReference>
<feature type="transmembrane region" description="Helical" evidence="27">
    <location>
        <begin position="505"/>
        <end position="525"/>
    </location>
</feature>
<dbReference type="GO" id="GO:0007059">
    <property type="term" value="P:chromosome segregation"/>
    <property type="evidence" value="ECO:0007669"/>
    <property type="project" value="UniProtKB-KW"/>
</dbReference>
<evidence type="ECO:0000256" key="14">
    <source>
        <dbReference type="ARBA" id="ARBA00022989"/>
    </source>
</evidence>
<dbReference type="OrthoDB" id="10262475at2759"/>